<dbReference type="InterPro" id="IPR005818">
    <property type="entry name" value="Histone_H1/H5_H15"/>
</dbReference>
<evidence type="ECO:0000313" key="4">
    <source>
        <dbReference type="Proteomes" id="UP000719412"/>
    </source>
</evidence>
<keyword evidence="4" id="KW-1185">Reference proteome</keyword>
<feature type="compositionally biased region" description="Basic residues" evidence="1">
    <location>
        <begin position="93"/>
        <end position="107"/>
    </location>
</feature>
<feature type="domain" description="H15" evidence="2">
    <location>
        <begin position="6"/>
        <end position="78"/>
    </location>
</feature>
<evidence type="ECO:0000313" key="3">
    <source>
        <dbReference type="EMBL" id="KAH0811081.1"/>
    </source>
</evidence>
<name>A0A8J6HB45_TENMO</name>
<reference evidence="3" key="1">
    <citation type="journal article" date="2020" name="J Insects Food Feed">
        <title>The yellow mealworm (Tenebrio molitor) genome: a resource for the emerging insects as food and feed industry.</title>
        <authorList>
            <person name="Eriksson T."/>
            <person name="Andere A."/>
            <person name="Kelstrup H."/>
            <person name="Emery V."/>
            <person name="Picard C."/>
        </authorList>
    </citation>
    <scope>NUCLEOTIDE SEQUENCE</scope>
    <source>
        <strain evidence="3">Stoneville</strain>
        <tissue evidence="3">Whole head</tissue>
    </source>
</reference>
<dbReference type="GO" id="GO:0000786">
    <property type="term" value="C:nucleosome"/>
    <property type="evidence" value="ECO:0007669"/>
    <property type="project" value="InterPro"/>
</dbReference>
<gene>
    <name evidence="3" type="ORF">GEV33_011712</name>
</gene>
<dbReference type="GO" id="GO:0003677">
    <property type="term" value="F:DNA binding"/>
    <property type="evidence" value="ECO:0007669"/>
    <property type="project" value="InterPro"/>
</dbReference>
<dbReference type="Proteomes" id="UP000719412">
    <property type="component" value="Unassembled WGS sequence"/>
</dbReference>
<dbReference type="EMBL" id="JABDTM020027045">
    <property type="protein sequence ID" value="KAH0811081.1"/>
    <property type="molecule type" value="Genomic_DNA"/>
</dbReference>
<evidence type="ECO:0000256" key="1">
    <source>
        <dbReference type="SAM" id="MobiDB-lite"/>
    </source>
</evidence>
<proteinExistence type="predicted"/>
<dbReference type="Pfam" id="PF00538">
    <property type="entry name" value="Linker_histone"/>
    <property type="match status" value="1"/>
</dbReference>
<accession>A0A8J6HB45</accession>
<feature type="region of interest" description="Disordered" evidence="1">
    <location>
        <begin position="184"/>
        <end position="203"/>
    </location>
</feature>
<dbReference type="AlphaFoldDB" id="A0A8J6HB45"/>
<feature type="region of interest" description="Disordered" evidence="1">
    <location>
        <begin position="93"/>
        <end position="177"/>
    </location>
</feature>
<dbReference type="InterPro" id="IPR036388">
    <property type="entry name" value="WH-like_DNA-bd_sf"/>
</dbReference>
<dbReference type="PROSITE" id="PS51504">
    <property type="entry name" value="H15"/>
    <property type="match status" value="1"/>
</dbReference>
<dbReference type="SUPFAM" id="SSF46785">
    <property type="entry name" value="Winged helix' DNA-binding domain"/>
    <property type="match status" value="1"/>
</dbReference>
<reference evidence="3" key="2">
    <citation type="submission" date="2021-08" db="EMBL/GenBank/DDBJ databases">
        <authorList>
            <person name="Eriksson T."/>
        </authorList>
    </citation>
    <scope>NUCLEOTIDE SEQUENCE</scope>
    <source>
        <strain evidence="3">Stoneville</strain>
        <tissue evidence="3">Whole head</tissue>
    </source>
</reference>
<organism evidence="3 4">
    <name type="scientific">Tenebrio molitor</name>
    <name type="common">Yellow mealworm beetle</name>
    <dbReference type="NCBI Taxonomy" id="7067"/>
    <lineage>
        <taxon>Eukaryota</taxon>
        <taxon>Metazoa</taxon>
        <taxon>Ecdysozoa</taxon>
        <taxon>Arthropoda</taxon>
        <taxon>Hexapoda</taxon>
        <taxon>Insecta</taxon>
        <taxon>Pterygota</taxon>
        <taxon>Neoptera</taxon>
        <taxon>Endopterygota</taxon>
        <taxon>Coleoptera</taxon>
        <taxon>Polyphaga</taxon>
        <taxon>Cucujiformia</taxon>
        <taxon>Tenebrionidae</taxon>
        <taxon>Tenebrio</taxon>
    </lineage>
</organism>
<dbReference type="GO" id="GO:0006334">
    <property type="term" value="P:nucleosome assembly"/>
    <property type="evidence" value="ECO:0007669"/>
    <property type="project" value="InterPro"/>
</dbReference>
<evidence type="ECO:0000259" key="2">
    <source>
        <dbReference type="PROSITE" id="PS51504"/>
    </source>
</evidence>
<feature type="compositionally biased region" description="Basic and acidic residues" evidence="1">
    <location>
        <begin position="167"/>
        <end position="177"/>
    </location>
</feature>
<comment type="caution">
    <text evidence="3">The sequence shown here is derived from an EMBL/GenBank/DDBJ whole genome shotgun (WGS) entry which is preliminary data.</text>
</comment>
<feature type="compositionally biased region" description="Basic residues" evidence="1">
    <location>
        <begin position="143"/>
        <end position="158"/>
    </location>
</feature>
<sequence length="225" mass="26538">MKKPTRPPRFLPEVIQAIYELRENGGSNSNKIVSHVKSALNNTNSRPRNISTQVRRALKHAATNGIVKQRAGKFRINADVLDPYRDCAECRRRKRMRRRKKRYRKHPLYPPVRSRSLRSDSEGRYHRHRRSDSESDDIPVREVRRRRRKGRRKRRGRTRPMGGDPLGAERPDRIDNDLAKDIIYPDDHREDDGGGMHDDRQCDNPECLCNVKEEIEEMQQYDPPI</sequence>
<protein>
    <recommendedName>
        <fullName evidence="2">H15 domain-containing protein</fullName>
    </recommendedName>
</protein>
<dbReference type="Gene3D" id="1.10.10.10">
    <property type="entry name" value="Winged helix-like DNA-binding domain superfamily/Winged helix DNA-binding domain"/>
    <property type="match status" value="1"/>
</dbReference>
<dbReference type="InterPro" id="IPR036390">
    <property type="entry name" value="WH_DNA-bd_sf"/>
</dbReference>